<keyword evidence="1" id="KW-0812">Transmembrane</keyword>
<feature type="transmembrane region" description="Helical" evidence="1">
    <location>
        <begin position="12"/>
        <end position="35"/>
    </location>
</feature>
<name>A0A1Z1MD77_9FLOR</name>
<organism evidence="2">
    <name type="scientific">Alsidium seaforthii</name>
    <dbReference type="NCBI Taxonomy" id="2007182"/>
    <lineage>
        <taxon>Eukaryota</taxon>
        <taxon>Rhodophyta</taxon>
        <taxon>Florideophyceae</taxon>
        <taxon>Rhodymeniophycidae</taxon>
        <taxon>Ceramiales</taxon>
        <taxon>Rhodomelaceae</taxon>
        <taxon>Polysiphonioideae</taxon>
        <taxon>Alsidium</taxon>
    </lineage>
</organism>
<gene>
    <name evidence="2" type="primary">orf41</name>
</gene>
<dbReference type="EMBL" id="MF101430">
    <property type="protein sequence ID" value="ARW63970.1"/>
    <property type="molecule type" value="Genomic_DNA"/>
</dbReference>
<protein>
    <submittedName>
        <fullName evidence="2">Uncharacterized protein</fullName>
    </submittedName>
</protein>
<geneLocation type="chloroplast" evidence="2"/>
<dbReference type="GeneID" id="33357188"/>
<accession>A0A1Z1MD77</accession>
<evidence type="ECO:0000313" key="2">
    <source>
        <dbReference type="EMBL" id="ARW63970.1"/>
    </source>
</evidence>
<keyword evidence="1" id="KW-0472">Membrane</keyword>
<keyword evidence="1" id="KW-1133">Transmembrane helix</keyword>
<dbReference type="AlphaFoldDB" id="A0A1Z1MD77"/>
<proteinExistence type="predicted"/>
<keyword evidence="2" id="KW-0150">Chloroplast</keyword>
<sequence length="41" mass="4802">MYLSILILIFKGITLIFTELFFTHLLLFLLFINLVPSLLNC</sequence>
<reference evidence="2" key="1">
    <citation type="journal article" date="2017" name="J. Phycol.">
        <title>Analysis of chloroplast genomes and a supermatrix inform reclassification of the Rhodomelaceae (Rhodophyta).</title>
        <authorList>
            <person name="Diaz-Tapia P."/>
            <person name="Maggs C.A."/>
            <person name="West J.A."/>
            <person name="Verbruggen H."/>
        </authorList>
    </citation>
    <scope>NUCLEOTIDE SEQUENCE</scope>
    <source>
        <strain evidence="2">PD644</strain>
    </source>
</reference>
<evidence type="ECO:0000256" key="1">
    <source>
        <dbReference type="SAM" id="Phobius"/>
    </source>
</evidence>
<keyword evidence="2" id="KW-0934">Plastid</keyword>
<dbReference type="RefSeq" id="YP_009395202.1">
    <property type="nucleotide sequence ID" value="NC_035276.1"/>
</dbReference>